<comment type="caution">
    <text evidence="2">The sequence shown here is derived from an EMBL/GenBank/DDBJ whole genome shotgun (WGS) entry which is preliminary data.</text>
</comment>
<feature type="chain" id="PRO_5002137279" evidence="1">
    <location>
        <begin position="22"/>
        <end position="250"/>
    </location>
</feature>
<dbReference type="InterPro" id="IPR016866">
    <property type="entry name" value="UCP028069"/>
</dbReference>
<evidence type="ECO:0000313" key="3">
    <source>
        <dbReference type="Proteomes" id="UP000031327"/>
    </source>
</evidence>
<evidence type="ECO:0000313" key="2">
    <source>
        <dbReference type="EMBL" id="KID55855.1"/>
    </source>
</evidence>
<evidence type="ECO:0000256" key="1">
    <source>
        <dbReference type="SAM" id="SignalP"/>
    </source>
</evidence>
<dbReference type="EMBL" id="JWIC01000007">
    <property type="protein sequence ID" value="KID55855.1"/>
    <property type="molecule type" value="Genomic_DNA"/>
</dbReference>
<dbReference type="Pfam" id="PF11932">
    <property type="entry name" value="DUF3450"/>
    <property type="match status" value="1"/>
</dbReference>
<reference evidence="2 3" key="1">
    <citation type="submission" date="2014-12" db="EMBL/GenBank/DDBJ databases">
        <title>Draft Genome Sequence of Pseudoalteromonas luteoviolacea HI1.</title>
        <authorList>
            <person name="Asahina A.Y."/>
            <person name="Hadfield M.G."/>
        </authorList>
    </citation>
    <scope>NUCLEOTIDE SEQUENCE [LARGE SCALE GENOMIC DNA]</scope>
    <source>
        <strain evidence="2 3">HI1</strain>
    </source>
</reference>
<protein>
    <submittedName>
        <fullName evidence="2">Energy transducer TonB</fullName>
    </submittedName>
</protein>
<sequence length="250" mass="27889">MKCVNQLLLAGVFAVASSAQANDLNQVIDSSSAINKSALTSQNKIDAISDNMQSRLQQFRTLNKEIEGLVVYNSQLDKQINNQLEEMAAINASMDQVSVIERQITPLMLRMIAGLEQFVALDVPFLPEERANRIASLKALMDRADITSSEKFRRVLEAYQVEVEYGRTIEAYSTLITIDGQEREVDMLRIGRLELLYVTKDAAKAGSWNKESKQFVALPNTNISQINKGVRIARKQLAPDMLTLPVQAAQ</sequence>
<keyword evidence="1" id="KW-0732">Signal</keyword>
<dbReference type="PIRSF" id="PIRSF028069">
    <property type="entry name" value="UCP028069"/>
    <property type="match status" value="1"/>
</dbReference>
<gene>
    <name evidence="2" type="ORF">JF50_16030</name>
</gene>
<proteinExistence type="predicted"/>
<accession>A0A0C1Q8R3</accession>
<name>A0A0C1Q8R3_9GAMM</name>
<dbReference type="RefSeq" id="WP_039610427.1">
    <property type="nucleotide sequence ID" value="NZ_JWIC01000007.1"/>
</dbReference>
<dbReference type="AlphaFoldDB" id="A0A0C1Q8R3"/>
<dbReference type="OrthoDB" id="5880116at2"/>
<organism evidence="2 3">
    <name type="scientific">Pseudoalteromonas luteoviolacea</name>
    <dbReference type="NCBI Taxonomy" id="43657"/>
    <lineage>
        <taxon>Bacteria</taxon>
        <taxon>Pseudomonadati</taxon>
        <taxon>Pseudomonadota</taxon>
        <taxon>Gammaproteobacteria</taxon>
        <taxon>Alteromonadales</taxon>
        <taxon>Pseudoalteromonadaceae</taxon>
        <taxon>Pseudoalteromonas</taxon>
    </lineage>
</organism>
<feature type="signal peptide" evidence="1">
    <location>
        <begin position="1"/>
        <end position="21"/>
    </location>
</feature>
<dbReference type="Proteomes" id="UP000031327">
    <property type="component" value="Unassembled WGS sequence"/>
</dbReference>